<dbReference type="PIRSF" id="PIRSF006402">
    <property type="entry name" value="UCP006402_thioredoxin"/>
    <property type="match status" value="1"/>
</dbReference>
<organism evidence="2 3">
    <name type="scientific">Cryomorpha ignava</name>
    <dbReference type="NCBI Taxonomy" id="101383"/>
    <lineage>
        <taxon>Bacteria</taxon>
        <taxon>Pseudomonadati</taxon>
        <taxon>Bacteroidota</taxon>
        <taxon>Flavobacteriia</taxon>
        <taxon>Flavobacteriales</taxon>
        <taxon>Cryomorphaceae</taxon>
        <taxon>Cryomorpha</taxon>
    </lineage>
</organism>
<dbReference type="SUPFAM" id="SSF52833">
    <property type="entry name" value="Thioredoxin-like"/>
    <property type="match status" value="1"/>
</dbReference>
<proteinExistence type="predicted"/>
<dbReference type="EMBL" id="JAAGVY010000018">
    <property type="protein sequence ID" value="NEN23967.1"/>
    <property type="molecule type" value="Genomic_DNA"/>
</dbReference>
<evidence type="ECO:0000259" key="1">
    <source>
        <dbReference type="Pfam" id="PF03190"/>
    </source>
</evidence>
<dbReference type="InterPro" id="IPR024705">
    <property type="entry name" value="Ssp411"/>
</dbReference>
<gene>
    <name evidence="2" type="ORF">G3O08_10695</name>
</gene>
<dbReference type="CDD" id="cd02955">
    <property type="entry name" value="SSP411"/>
    <property type="match status" value="1"/>
</dbReference>
<dbReference type="Proteomes" id="UP000486602">
    <property type="component" value="Unassembled WGS sequence"/>
</dbReference>
<keyword evidence="3" id="KW-1185">Reference proteome</keyword>
<dbReference type="PANTHER" id="PTHR42899:SF1">
    <property type="entry name" value="SPERMATOGENESIS-ASSOCIATED PROTEIN 20"/>
    <property type="match status" value="1"/>
</dbReference>
<feature type="domain" description="Spermatogenesis-associated protein 20-like TRX" evidence="1">
    <location>
        <begin position="8"/>
        <end position="163"/>
    </location>
</feature>
<evidence type="ECO:0000313" key="2">
    <source>
        <dbReference type="EMBL" id="NEN23967.1"/>
    </source>
</evidence>
<protein>
    <submittedName>
        <fullName evidence="2">Thioredoxin domain-containing protein</fullName>
    </submittedName>
</protein>
<dbReference type="AlphaFoldDB" id="A0A7K3WQN4"/>
<dbReference type="Gene3D" id="3.40.30.10">
    <property type="entry name" value="Glutaredoxin"/>
    <property type="match status" value="1"/>
</dbReference>
<dbReference type="GO" id="GO:0005975">
    <property type="term" value="P:carbohydrate metabolic process"/>
    <property type="evidence" value="ECO:0007669"/>
    <property type="project" value="InterPro"/>
</dbReference>
<dbReference type="InterPro" id="IPR008928">
    <property type="entry name" value="6-hairpin_glycosidase_sf"/>
</dbReference>
<accession>A0A7K3WQN4</accession>
<sequence>MPNDPKHTNALSKESSPYLLQHAHNPVNWLPWGNEARQKAAAENKLMLVSIGYSACHWCHVMERESFENEEVAQLMNDNFVCVKVDREERPDVDQVYMDAVQAMRKQGGWPLNCFTTPDGKPVYGGTYFPKVNWIDILNQLSDLWQKTPKDVQEYGDKLAEGMQVSGSIAVHDSRKVWEEKSLSDAIKNWESRMDNTYGGPDKAPKFPLPVNYIFLLRYGIIKNDKSLLNHVELTLDKMAQGGIYDQVGGGFTRYSTDKFWKVPHFEKMLYDNAQLLTLYAEAYNHYKKSDYLHISEGITGWLRREMAEANGSYYSALDADSEGVEGKFYTFETAELKAEGLLDAFSKFYFTDSHALWEGKLIPVRKGSFKEIASAINISEKETIANFDTLNEQLLAIRGKRTRPLTDDKTLCSWNAMLASGLLKTYAATGDETALTDAKGILKFIDNEFFDATTGKLTHSWKTGKASEFGFLEDYAFLISAWIDLYQTTFDEEALNRAKEFTAIAIDQFYDREKGIFFFTSSDQSDLINRPVELSDNVIPSSNSVMARSLHILGAYLSLPYYTEIANRLLSAVEKSMIEYPEGYGNWANLYLQNVMGSPELVIIGENAHEYHQEMKKGDLSYFILAVSDKNSRLPIFADRYEAEKTLIYICQNHACLKPVETIEAAKIEIIRLRKKFESQ</sequence>
<evidence type="ECO:0000313" key="3">
    <source>
        <dbReference type="Proteomes" id="UP000486602"/>
    </source>
</evidence>
<comment type="caution">
    <text evidence="2">The sequence shown here is derived from an EMBL/GenBank/DDBJ whole genome shotgun (WGS) entry which is preliminary data.</text>
</comment>
<dbReference type="InterPro" id="IPR004879">
    <property type="entry name" value="Ssp411-like_TRX"/>
</dbReference>
<dbReference type="Pfam" id="PF03190">
    <property type="entry name" value="Thioredox_DsbH"/>
    <property type="match status" value="1"/>
</dbReference>
<dbReference type="RefSeq" id="WP_163285362.1">
    <property type="nucleotide sequence ID" value="NZ_JAAGVY010000018.1"/>
</dbReference>
<dbReference type="InterPro" id="IPR036249">
    <property type="entry name" value="Thioredoxin-like_sf"/>
</dbReference>
<reference evidence="2 3" key="1">
    <citation type="submission" date="2020-02" db="EMBL/GenBank/DDBJ databases">
        <title>Out from the shadows clarifying the taxonomy of the family Cryomorphaceae and related taxa by utilizing the GTDB taxonomic framework.</title>
        <authorList>
            <person name="Bowman J.P."/>
        </authorList>
    </citation>
    <scope>NUCLEOTIDE SEQUENCE [LARGE SCALE GENOMIC DNA]</scope>
    <source>
        <strain evidence="2 3">QSSC 1-22</strain>
    </source>
</reference>
<dbReference type="Gene3D" id="1.50.10.20">
    <property type="match status" value="2"/>
</dbReference>
<dbReference type="SUPFAM" id="SSF48208">
    <property type="entry name" value="Six-hairpin glycosidases"/>
    <property type="match status" value="1"/>
</dbReference>
<dbReference type="PANTHER" id="PTHR42899">
    <property type="entry name" value="SPERMATOGENESIS-ASSOCIATED PROTEIN 20"/>
    <property type="match status" value="1"/>
</dbReference>
<name>A0A7K3WQN4_9FLAO</name>